<gene>
    <name evidence="3" type="ORF">ACFPZ3_57085</name>
</gene>
<feature type="signal peptide" evidence="1">
    <location>
        <begin position="1"/>
        <end position="21"/>
    </location>
</feature>
<dbReference type="Pfam" id="PF00144">
    <property type="entry name" value="Beta-lactamase"/>
    <property type="match status" value="1"/>
</dbReference>
<dbReference type="InterPro" id="IPR012338">
    <property type="entry name" value="Beta-lactam/transpept-like"/>
</dbReference>
<protein>
    <submittedName>
        <fullName evidence="3">Serine hydrolase domain-containing protein</fullName>
        <ecNumber evidence="3">3.-.-.-</ecNumber>
    </submittedName>
</protein>
<dbReference type="GO" id="GO:0016787">
    <property type="term" value="F:hydrolase activity"/>
    <property type="evidence" value="ECO:0007669"/>
    <property type="project" value="UniProtKB-KW"/>
</dbReference>
<name>A0ABW1D7W5_9ACTN</name>
<keyword evidence="4" id="KW-1185">Reference proteome</keyword>
<reference evidence="4" key="1">
    <citation type="journal article" date="2019" name="Int. J. Syst. Evol. Microbiol.">
        <title>The Global Catalogue of Microorganisms (GCM) 10K type strain sequencing project: providing services to taxonomists for standard genome sequencing and annotation.</title>
        <authorList>
            <consortium name="The Broad Institute Genomics Platform"/>
            <consortium name="The Broad Institute Genome Sequencing Center for Infectious Disease"/>
            <person name="Wu L."/>
            <person name="Ma J."/>
        </authorList>
    </citation>
    <scope>NUCLEOTIDE SEQUENCE [LARGE SCALE GENOMIC DNA]</scope>
    <source>
        <strain evidence="4">CCUG 53903</strain>
    </source>
</reference>
<proteinExistence type="predicted"/>
<sequence>MKLAVACLALATTVVALPAQAATSCPPPAVIRADPGAPIPPINSAALEKAIANLPAADATAAIVRVGGSKGSWKGVTGVADLATQRKAAEHVRFRAGSVTKMFTTAVVLQLVAEGKVSLNGTVQHYLPGLLPRSYPEVSVGQLLNHTSGLPAPTLPGTFDWVYQTRFKTWKPREYVALAVRNPVEFPPGTRQHYLNTNTFVAGLLIEKITGRSYEHEVTARILRPVGMRDSYLPGDSARIRGPHHKGYQVVPAGFDDAIPYGNGQVVDMTETSVTSTWASGDLISTTADLEKFVKALFSGKVVPKAQLEPMFTVPDVKMHDECGNQPAVYTSGMTRLVLPGGIVAYGKTGARYGYAAGVGATRDLSRTLVYSVNSTDAKASGQNDRTLSIALASFS</sequence>
<keyword evidence="3" id="KW-0378">Hydrolase</keyword>
<evidence type="ECO:0000256" key="1">
    <source>
        <dbReference type="SAM" id="SignalP"/>
    </source>
</evidence>
<accession>A0ABW1D7W5</accession>
<feature type="domain" description="Beta-lactamase-related" evidence="2">
    <location>
        <begin position="50"/>
        <end position="387"/>
    </location>
</feature>
<dbReference type="EMBL" id="JBHSPA010000093">
    <property type="protein sequence ID" value="MFC5833429.1"/>
    <property type="molecule type" value="Genomic_DNA"/>
</dbReference>
<feature type="chain" id="PRO_5046871920" evidence="1">
    <location>
        <begin position="22"/>
        <end position="396"/>
    </location>
</feature>
<comment type="caution">
    <text evidence="3">The sequence shown here is derived from an EMBL/GenBank/DDBJ whole genome shotgun (WGS) entry which is preliminary data.</text>
</comment>
<dbReference type="EC" id="3.-.-.-" evidence="3"/>
<keyword evidence="1" id="KW-0732">Signal</keyword>
<evidence type="ECO:0000259" key="2">
    <source>
        <dbReference type="Pfam" id="PF00144"/>
    </source>
</evidence>
<evidence type="ECO:0000313" key="3">
    <source>
        <dbReference type="EMBL" id="MFC5833429.1"/>
    </source>
</evidence>
<dbReference type="InterPro" id="IPR001466">
    <property type="entry name" value="Beta-lactam-related"/>
</dbReference>
<dbReference type="PROSITE" id="PS51257">
    <property type="entry name" value="PROKAR_LIPOPROTEIN"/>
    <property type="match status" value="1"/>
</dbReference>
<dbReference type="PANTHER" id="PTHR46825:SF7">
    <property type="entry name" value="D-ALANYL-D-ALANINE CARBOXYPEPTIDASE"/>
    <property type="match status" value="1"/>
</dbReference>
<evidence type="ECO:0000313" key="4">
    <source>
        <dbReference type="Proteomes" id="UP001596058"/>
    </source>
</evidence>
<dbReference type="RefSeq" id="WP_379522855.1">
    <property type="nucleotide sequence ID" value="NZ_JBHSPA010000093.1"/>
</dbReference>
<dbReference type="InterPro" id="IPR050491">
    <property type="entry name" value="AmpC-like"/>
</dbReference>
<organism evidence="3 4">
    <name type="scientific">Nonomuraea insulae</name>
    <dbReference type="NCBI Taxonomy" id="1616787"/>
    <lineage>
        <taxon>Bacteria</taxon>
        <taxon>Bacillati</taxon>
        <taxon>Actinomycetota</taxon>
        <taxon>Actinomycetes</taxon>
        <taxon>Streptosporangiales</taxon>
        <taxon>Streptosporangiaceae</taxon>
        <taxon>Nonomuraea</taxon>
    </lineage>
</organism>
<dbReference type="Gene3D" id="3.40.710.10">
    <property type="entry name" value="DD-peptidase/beta-lactamase superfamily"/>
    <property type="match status" value="1"/>
</dbReference>
<dbReference type="Proteomes" id="UP001596058">
    <property type="component" value="Unassembled WGS sequence"/>
</dbReference>
<dbReference type="SUPFAM" id="SSF56601">
    <property type="entry name" value="beta-lactamase/transpeptidase-like"/>
    <property type="match status" value="1"/>
</dbReference>
<dbReference type="PANTHER" id="PTHR46825">
    <property type="entry name" value="D-ALANYL-D-ALANINE-CARBOXYPEPTIDASE/ENDOPEPTIDASE AMPH"/>
    <property type="match status" value="1"/>
</dbReference>